<dbReference type="RefSeq" id="WP_113873389.1">
    <property type="nucleotide sequence ID" value="NZ_QNRF01000002.1"/>
</dbReference>
<dbReference type="Pfam" id="PF00126">
    <property type="entry name" value="HTH_1"/>
    <property type="match status" value="1"/>
</dbReference>
<dbReference type="EMBL" id="QNRF01000002">
    <property type="protein sequence ID" value="RBO84747.1"/>
    <property type="molecule type" value="Genomic_DNA"/>
</dbReference>
<dbReference type="GO" id="GO:0043565">
    <property type="term" value="F:sequence-specific DNA binding"/>
    <property type="evidence" value="ECO:0007669"/>
    <property type="project" value="TreeGrafter"/>
</dbReference>
<comment type="caution">
    <text evidence="6">The sequence shown here is derived from an EMBL/GenBank/DDBJ whole genome shotgun (WGS) entry which is preliminary data.</text>
</comment>
<dbReference type="PANTHER" id="PTHR30537">
    <property type="entry name" value="HTH-TYPE TRANSCRIPTIONAL REGULATOR"/>
    <property type="match status" value="1"/>
</dbReference>
<dbReference type="AlphaFoldDB" id="A0A366D3W2"/>
<sequence>MFQKLPSLKSIRAFEASARLGSFKAAAVELNVTLTAVSHQIRALEDKLNIKLFERRTRKVILTPEGKILANTAYQSLHGLLTKINALKKSPNNLTVSTTNSFAAKWLVPNLNLFQSLNPGINIQIQGEDEIVDIENDRRIDVVIRYGDSSVLSHKSTLKSHALFTESFSLYATPSYWQTCLEEKPPIQFFATQWKNPTLAPLDFNEQLLSTFPRAKIQYFNDENFTIQAALSGQGIALLGQVAAEHSLKNHWLMCGKEDYFFQIQGQDYYLVIPQRVAHLSSVNAFKKWMLEMAQLKYNTTFTP</sequence>
<keyword evidence="4" id="KW-0804">Transcription</keyword>
<dbReference type="InterPro" id="IPR036390">
    <property type="entry name" value="WH_DNA-bd_sf"/>
</dbReference>
<protein>
    <submittedName>
        <fullName evidence="6">DNA-binding transcriptional LysR family regulator</fullName>
    </submittedName>
</protein>
<accession>A0A366D3W2</accession>
<dbReference type="SUPFAM" id="SSF46785">
    <property type="entry name" value="Winged helix' DNA-binding domain"/>
    <property type="match status" value="1"/>
</dbReference>
<comment type="similarity">
    <text evidence="1">Belongs to the LysR transcriptional regulatory family.</text>
</comment>
<gene>
    <name evidence="6" type="ORF">DFP76_102144</name>
</gene>
<dbReference type="GO" id="GO:0006351">
    <property type="term" value="P:DNA-templated transcription"/>
    <property type="evidence" value="ECO:0007669"/>
    <property type="project" value="TreeGrafter"/>
</dbReference>
<evidence type="ECO:0000256" key="3">
    <source>
        <dbReference type="ARBA" id="ARBA00023125"/>
    </source>
</evidence>
<dbReference type="Pfam" id="PF03466">
    <property type="entry name" value="LysR_substrate"/>
    <property type="match status" value="1"/>
</dbReference>
<keyword evidence="2" id="KW-0805">Transcription regulation</keyword>
<reference evidence="6 7" key="1">
    <citation type="submission" date="2018-06" db="EMBL/GenBank/DDBJ databases">
        <title>Genomic Encyclopedia of Type Strains, Phase III (KMG-III): the genomes of soil and plant-associated and newly described type strains.</title>
        <authorList>
            <person name="Whitman W."/>
        </authorList>
    </citation>
    <scope>NUCLEOTIDE SEQUENCE [LARGE SCALE GENOMIC DNA]</scope>
    <source>
        <strain evidence="6 7">CECT 7732</strain>
    </source>
</reference>
<name>A0A366D3W2_9GAMM</name>
<feature type="domain" description="HTH lysR-type" evidence="5">
    <location>
        <begin position="6"/>
        <end position="63"/>
    </location>
</feature>
<keyword evidence="3 6" id="KW-0238">DNA-binding</keyword>
<dbReference type="GO" id="GO:0003700">
    <property type="term" value="F:DNA-binding transcription factor activity"/>
    <property type="evidence" value="ECO:0007669"/>
    <property type="project" value="InterPro"/>
</dbReference>
<evidence type="ECO:0000259" key="5">
    <source>
        <dbReference type="PROSITE" id="PS50931"/>
    </source>
</evidence>
<dbReference type="InterPro" id="IPR036388">
    <property type="entry name" value="WH-like_DNA-bd_sf"/>
</dbReference>
<dbReference type="Proteomes" id="UP000252086">
    <property type="component" value="Unassembled WGS sequence"/>
</dbReference>
<dbReference type="SUPFAM" id="SSF53850">
    <property type="entry name" value="Periplasmic binding protein-like II"/>
    <property type="match status" value="1"/>
</dbReference>
<evidence type="ECO:0000256" key="2">
    <source>
        <dbReference type="ARBA" id="ARBA00023015"/>
    </source>
</evidence>
<evidence type="ECO:0000313" key="6">
    <source>
        <dbReference type="EMBL" id="RBO84747.1"/>
    </source>
</evidence>
<keyword evidence="7" id="KW-1185">Reference proteome</keyword>
<proteinExistence type="inferred from homology"/>
<evidence type="ECO:0000256" key="4">
    <source>
        <dbReference type="ARBA" id="ARBA00023163"/>
    </source>
</evidence>
<dbReference type="PANTHER" id="PTHR30537:SF26">
    <property type="entry name" value="GLYCINE CLEAVAGE SYSTEM TRANSCRIPTIONAL ACTIVATOR"/>
    <property type="match status" value="1"/>
</dbReference>
<evidence type="ECO:0000256" key="1">
    <source>
        <dbReference type="ARBA" id="ARBA00009437"/>
    </source>
</evidence>
<dbReference type="InterPro" id="IPR058163">
    <property type="entry name" value="LysR-type_TF_proteobact-type"/>
</dbReference>
<dbReference type="Gene3D" id="1.10.10.10">
    <property type="entry name" value="Winged helix-like DNA-binding domain superfamily/Winged helix DNA-binding domain"/>
    <property type="match status" value="1"/>
</dbReference>
<dbReference type="InterPro" id="IPR005119">
    <property type="entry name" value="LysR_subst-bd"/>
</dbReference>
<dbReference type="OrthoDB" id="6787458at2"/>
<dbReference type="PROSITE" id="PS50931">
    <property type="entry name" value="HTH_LYSR"/>
    <property type="match status" value="1"/>
</dbReference>
<dbReference type="InterPro" id="IPR000847">
    <property type="entry name" value="LysR_HTH_N"/>
</dbReference>
<evidence type="ECO:0000313" key="7">
    <source>
        <dbReference type="Proteomes" id="UP000252086"/>
    </source>
</evidence>
<dbReference type="PRINTS" id="PR00039">
    <property type="entry name" value="HTHLYSR"/>
</dbReference>
<organism evidence="6 7">
    <name type="scientific">Marinomonas aquiplantarum</name>
    <dbReference type="NCBI Taxonomy" id="491951"/>
    <lineage>
        <taxon>Bacteria</taxon>
        <taxon>Pseudomonadati</taxon>
        <taxon>Pseudomonadota</taxon>
        <taxon>Gammaproteobacteria</taxon>
        <taxon>Oceanospirillales</taxon>
        <taxon>Oceanospirillaceae</taxon>
        <taxon>Marinomonas</taxon>
    </lineage>
</organism>
<dbReference type="Gene3D" id="3.40.190.290">
    <property type="match status" value="1"/>
</dbReference>
<dbReference type="FunFam" id="1.10.10.10:FF:000001">
    <property type="entry name" value="LysR family transcriptional regulator"/>
    <property type="match status" value="1"/>
</dbReference>